<name>L8JDH6_9GAMM</name>
<evidence type="ECO:0000313" key="1">
    <source>
        <dbReference type="EMBL" id="ELR66870.1"/>
    </source>
</evidence>
<accession>L8JDH6</accession>
<dbReference type="EMBL" id="AMZO01000006">
    <property type="protein sequence ID" value="ELR66870.1"/>
    <property type="molecule type" value="Genomic_DNA"/>
</dbReference>
<protein>
    <submittedName>
        <fullName evidence="1">Uncharacterized protein</fullName>
    </submittedName>
</protein>
<dbReference type="Proteomes" id="UP000011134">
    <property type="component" value="Unassembled WGS sequence"/>
</dbReference>
<evidence type="ECO:0000313" key="2">
    <source>
        <dbReference type="Proteomes" id="UP000011134"/>
    </source>
</evidence>
<sequence>MVDSLPATESKTGLPPFELKHNNGPISFGKLKVISVQ</sequence>
<organism evidence="1 2">
    <name type="scientific">Photobacterium marinum</name>
    <dbReference type="NCBI Taxonomy" id="1056511"/>
    <lineage>
        <taxon>Bacteria</taxon>
        <taxon>Pseudomonadati</taxon>
        <taxon>Pseudomonadota</taxon>
        <taxon>Gammaproteobacteria</taxon>
        <taxon>Vibrionales</taxon>
        <taxon>Vibrionaceae</taxon>
        <taxon>Photobacterium</taxon>
    </lineage>
</organism>
<proteinExistence type="predicted"/>
<dbReference type="PATRIC" id="fig|1056511.3.peg.1398"/>
<reference evidence="1 2" key="1">
    <citation type="submission" date="2012-12" db="EMBL/GenBank/DDBJ databases">
        <title>Genome Assembly of Photobacterium sp. AK15.</title>
        <authorList>
            <person name="Khatri I."/>
            <person name="Vaidya B."/>
            <person name="Srinivas T.N.R."/>
            <person name="Subramanian S."/>
            <person name="Pinnaka A."/>
        </authorList>
    </citation>
    <scope>NUCLEOTIDE SEQUENCE [LARGE SCALE GENOMIC DNA]</scope>
    <source>
        <strain evidence="1 2">AK15</strain>
    </source>
</reference>
<dbReference type="AlphaFoldDB" id="L8JDH6"/>
<gene>
    <name evidence="1" type="ORF">C942_04569</name>
</gene>
<keyword evidence="2" id="KW-1185">Reference proteome</keyword>
<comment type="caution">
    <text evidence="1">The sequence shown here is derived from an EMBL/GenBank/DDBJ whole genome shotgun (WGS) entry which is preliminary data.</text>
</comment>